<dbReference type="Gene3D" id="1.10.287.130">
    <property type="match status" value="1"/>
</dbReference>
<comment type="caution">
    <text evidence="8">The sequence shown here is derived from an EMBL/GenBank/DDBJ whole genome shotgun (WGS) entry which is preliminary data.</text>
</comment>
<evidence type="ECO:0000259" key="7">
    <source>
        <dbReference type="PROSITE" id="PS50112"/>
    </source>
</evidence>
<keyword evidence="4" id="KW-0808">Transferase</keyword>
<dbReference type="PROSITE" id="PS50109">
    <property type="entry name" value="HIS_KIN"/>
    <property type="match status" value="1"/>
</dbReference>
<dbReference type="InterPro" id="IPR004358">
    <property type="entry name" value="Sig_transdc_His_kin-like_C"/>
</dbReference>
<evidence type="ECO:0000256" key="3">
    <source>
        <dbReference type="ARBA" id="ARBA00022553"/>
    </source>
</evidence>
<proteinExistence type="predicted"/>
<keyword evidence="5" id="KW-0902">Two-component regulatory system</keyword>
<gene>
    <name evidence="8" type="ORF">KSZ_54070</name>
</gene>
<dbReference type="InterPro" id="IPR003594">
    <property type="entry name" value="HATPase_dom"/>
</dbReference>
<dbReference type="SMART" id="SM00387">
    <property type="entry name" value="HATPase_c"/>
    <property type="match status" value="1"/>
</dbReference>
<keyword evidence="4" id="KW-0418">Kinase</keyword>
<dbReference type="PANTHER" id="PTHR45569">
    <property type="entry name" value="SENSOR PROTEIN KDPD"/>
    <property type="match status" value="1"/>
</dbReference>
<evidence type="ECO:0000256" key="4">
    <source>
        <dbReference type="ARBA" id="ARBA00022777"/>
    </source>
</evidence>
<evidence type="ECO:0000256" key="2">
    <source>
        <dbReference type="ARBA" id="ARBA00012438"/>
    </source>
</evidence>
<dbReference type="Gene3D" id="3.30.565.10">
    <property type="entry name" value="Histidine kinase-like ATPase, C-terminal domain"/>
    <property type="match status" value="1"/>
</dbReference>
<dbReference type="InterPro" id="IPR036890">
    <property type="entry name" value="HATPase_C_sf"/>
</dbReference>
<comment type="catalytic activity">
    <reaction evidence="1">
        <text>ATP + protein L-histidine = ADP + protein N-phospho-L-histidine.</text>
        <dbReference type="EC" id="2.7.13.3"/>
    </reaction>
</comment>
<organism evidence="8 9">
    <name type="scientific">Dictyobacter formicarum</name>
    <dbReference type="NCBI Taxonomy" id="2778368"/>
    <lineage>
        <taxon>Bacteria</taxon>
        <taxon>Bacillati</taxon>
        <taxon>Chloroflexota</taxon>
        <taxon>Ktedonobacteria</taxon>
        <taxon>Ktedonobacterales</taxon>
        <taxon>Dictyobacteraceae</taxon>
        <taxon>Dictyobacter</taxon>
    </lineage>
</organism>
<dbReference type="InterPro" id="IPR000014">
    <property type="entry name" value="PAS"/>
</dbReference>
<sequence>MTASSPVHATSAQISEFGLAMTEMEDAIIIADLDNRVCWINKATLELLGLTSAEEAIGSPYGQLFAKCRIYDLKHRLFSPEAGIEAMQAMTDPQRHKQTVLCLLPSSRTTCIDVTRTLIKRQQQPTNIMYQLHDLTDCYEMQKNSSQSNAALLSLINAIAHLRDLLAASPAEETLSLPSSAHAIGQHLVDLIRDLLGGQTTFLFSLGSPDQQLHYIAFSGLTAEQAQLRWQNSGRYGLSDFLDPDSIEQLRQHKQVRVDREHMHIPFLQSVDFPSENLFWTPLFVKQELVGMFVLGRDNPCDAEENELVEAVATLTALMVEYVRPFAFANQETGNDVVLRATNQIINTFLNLASHELKTPLTATMGNIQLALRRLEKLKKQANQPGGIFHRGIEQLWDPLEAASDSARLQERIIKNLIDDSRIQSDTFELNIQRYELLTLVRETVAQYQERHPEQQIILMLPPQTLWANIDVLRIKQVIQTYLANASQQSPADQPITVKICVEADQAYISIHDNGPGIALEEQEHIWERLYRSLGTAPQNELDLSMGMSFYLCRMLIERHRGLVGVESIPGHGSTFWFSLPLARHDITRVSMQTGKP</sequence>
<evidence type="ECO:0000256" key="5">
    <source>
        <dbReference type="ARBA" id="ARBA00023012"/>
    </source>
</evidence>
<dbReference type="CDD" id="cd00130">
    <property type="entry name" value="PAS"/>
    <property type="match status" value="1"/>
</dbReference>
<dbReference type="EMBL" id="BNJJ01000017">
    <property type="protein sequence ID" value="GHO87401.1"/>
    <property type="molecule type" value="Genomic_DNA"/>
</dbReference>
<protein>
    <recommendedName>
        <fullName evidence="2">histidine kinase</fullName>
        <ecNumber evidence="2">2.7.13.3</ecNumber>
    </recommendedName>
</protein>
<reference evidence="8 9" key="1">
    <citation type="journal article" date="2021" name="Int. J. Syst. Evol. Microbiol.">
        <title>Reticulibacter mediterranei gen. nov., sp. nov., within the new family Reticulibacteraceae fam. nov., and Ktedonospora formicarum gen. nov., sp. nov., Ktedonobacter robiniae sp. nov., Dictyobacter formicarum sp. nov. and Dictyobacter arantiisoli sp. nov., belonging to the class Ktedonobacteria.</title>
        <authorList>
            <person name="Yabe S."/>
            <person name="Zheng Y."/>
            <person name="Wang C.M."/>
            <person name="Sakai Y."/>
            <person name="Abe K."/>
            <person name="Yokota A."/>
            <person name="Donadio S."/>
            <person name="Cavaletti L."/>
            <person name="Monciardini P."/>
        </authorList>
    </citation>
    <scope>NUCLEOTIDE SEQUENCE [LARGE SCALE GENOMIC DNA]</scope>
    <source>
        <strain evidence="8 9">SOSP1-9</strain>
    </source>
</reference>
<dbReference type="InterPro" id="IPR035965">
    <property type="entry name" value="PAS-like_dom_sf"/>
</dbReference>
<dbReference type="SUPFAM" id="SSF55781">
    <property type="entry name" value="GAF domain-like"/>
    <property type="match status" value="1"/>
</dbReference>
<dbReference type="SMART" id="SM00091">
    <property type="entry name" value="PAS"/>
    <property type="match status" value="1"/>
</dbReference>
<dbReference type="PRINTS" id="PR00344">
    <property type="entry name" value="BCTRLSENSOR"/>
</dbReference>
<dbReference type="SMART" id="SM00388">
    <property type="entry name" value="HisKA"/>
    <property type="match status" value="1"/>
</dbReference>
<dbReference type="SUPFAM" id="SSF47384">
    <property type="entry name" value="Homodimeric domain of signal transducing histidine kinase"/>
    <property type="match status" value="1"/>
</dbReference>
<dbReference type="InterPro" id="IPR005467">
    <property type="entry name" value="His_kinase_dom"/>
</dbReference>
<dbReference type="InterPro" id="IPR013767">
    <property type="entry name" value="PAS_fold"/>
</dbReference>
<dbReference type="PANTHER" id="PTHR45569:SF1">
    <property type="entry name" value="SENSOR PROTEIN KDPD"/>
    <property type="match status" value="1"/>
</dbReference>
<evidence type="ECO:0000256" key="1">
    <source>
        <dbReference type="ARBA" id="ARBA00000085"/>
    </source>
</evidence>
<name>A0ABQ3VPU9_9CHLR</name>
<dbReference type="Proteomes" id="UP000635565">
    <property type="component" value="Unassembled WGS sequence"/>
</dbReference>
<dbReference type="InterPro" id="IPR036097">
    <property type="entry name" value="HisK_dim/P_sf"/>
</dbReference>
<dbReference type="Pfam" id="PF02518">
    <property type="entry name" value="HATPase_c"/>
    <property type="match status" value="1"/>
</dbReference>
<accession>A0ABQ3VPU9</accession>
<feature type="domain" description="PAS" evidence="7">
    <location>
        <begin position="13"/>
        <end position="54"/>
    </location>
</feature>
<evidence type="ECO:0000313" key="8">
    <source>
        <dbReference type="EMBL" id="GHO87401.1"/>
    </source>
</evidence>
<dbReference type="CDD" id="cd00082">
    <property type="entry name" value="HisKA"/>
    <property type="match status" value="1"/>
</dbReference>
<dbReference type="InterPro" id="IPR029016">
    <property type="entry name" value="GAF-like_dom_sf"/>
</dbReference>
<feature type="domain" description="Histidine kinase" evidence="6">
    <location>
        <begin position="352"/>
        <end position="584"/>
    </location>
</feature>
<keyword evidence="3" id="KW-0597">Phosphoprotein</keyword>
<dbReference type="Gene3D" id="3.30.450.40">
    <property type="match status" value="1"/>
</dbReference>
<keyword evidence="9" id="KW-1185">Reference proteome</keyword>
<dbReference type="InterPro" id="IPR003661">
    <property type="entry name" value="HisK_dim/P_dom"/>
</dbReference>
<dbReference type="Gene3D" id="3.30.450.20">
    <property type="entry name" value="PAS domain"/>
    <property type="match status" value="1"/>
</dbReference>
<evidence type="ECO:0000313" key="9">
    <source>
        <dbReference type="Proteomes" id="UP000635565"/>
    </source>
</evidence>
<dbReference type="SUPFAM" id="SSF55874">
    <property type="entry name" value="ATPase domain of HSP90 chaperone/DNA topoisomerase II/histidine kinase"/>
    <property type="match status" value="1"/>
</dbReference>
<evidence type="ECO:0000259" key="6">
    <source>
        <dbReference type="PROSITE" id="PS50109"/>
    </source>
</evidence>
<dbReference type="InterPro" id="IPR052023">
    <property type="entry name" value="Histidine_kinase_KdpD"/>
</dbReference>
<dbReference type="Pfam" id="PF00989">
    <property type="entry name" value="PAS"/>
    <property type="match status" value="1"/>
</dbReference>
<dbReference type="Pfam" id="PF00512">
    <property type="entry name" value="HisKA"/>
    <property type="match status" value="1"/>
</dbReference>
<dbReference type="SUPFAM" id="SSF55785">
    <property type="entry name" value="PYP-like sensor domain (PAS domain)"/>
    <property type="match status" value="1"/>
</dbReference>
<dbReference type="PROSITE" id="PS50112">
    <property type="entry name" value="PAS"/>
    <property type="match status" value="1"/>
</dbReference>
<dbReference type="EC" id="2.7.13.3" evidence="2"/>